<protein>
    <submittedName>
        <fullName evidence="1">Uncharacterized protein</fullName>
    </submittedName>
</protein>
<organism evidence="1 2">
    <name type="scientific">Fusarium solani subsp. cucurbitae</name>
    <name type="common">Neocosmosporum cucurbitae</name>
    <dbReference type="NCBI Taxonomy" id="2747967"/>
    <lineage>
        <taxon>Eukaryota</taxon>
        <taxon>Fungi</taxon>
        <taxon>Dikarya</taxon>
        <taxon>Ascomycota</taxon>
        <taxon>Pezizomycotina</taxon>
        <taxon>Sordariomycetes</taxon>
        <taxon>Hypocreomycetidae</taxon>
        <taxon>Hypocreales</taxon>
        <taxon>Nectriaceae</taxon>
        <taxon>Fusarium</taxon>
        <taxon>Fusarium solani species complex</taxon>
    </lineage>
</organism>
<keyword evidence="2" id="KW-1185">Reference proteome</keyword>
<name>A0ACD3YWT7_FUSSC</name>
<reference evidence="1" key="1">
    <citation type="submission" date="2021-11" db="EMBL/GenBank/DDBJ databases">
        <title>Fusarium solani-melongenae Genome sequencing and assembly.</title>
        <authorList>
            <person name="Xie S."/>
            <person name="Huang L."/>
            <person name="Zhang X."/>
        </authorList>
    </citation>
    <scope>NUCLEOTIDE SEQUENCE</scope>
    <source>
        <strain evidence="1">CRI 24-3</strain>
    </source>
</reference>
<evidence type="ECO:0000313" key="1">
    <source>
        <dbReference type="EMBL" id="UPK93454.1"/>
    </source>
</evidence>
<evidence type="ECO:0000313" key="2">
    <source>
        <dbReference type="Proteomes" id="UP000830768"/>
    </source>
</evidence>
<sequence>MLSAQMMVYYCIRPSDVHFTAHDDHSRIEYPTVQPPSSIVIRMHNSLSNPESCEFNTNLVASLQHHWAICSSLPTSPPFWVLGALSALVIVAQRRHPPTSSSVIPSLTQPPYCPQLFSLSAIHCLISCIPTLSIPIRLPILIPPPTFKGPGKVKVQGRVAAAHWPDGRHRPTQRQHFSVLCASPPPRMLDIIIPPPGLQPEAA</sequence>
<accession>A0ACD3YWT7</accession>
<proteinExistence type="predicted"/>
<gene>
    <name evidence="1" type="ORF">LCI18_004389</name>
</gene>
<dbReference type="Proteomes" id="UP000830768">
    <property type="component" value="Chromosome 4"/>
</dbReference>
<dbReference type="EMBL" id="CP090033">
    <property type="protein sequence ID" value="UPK93454.1"/>
    <property type="molecule type" value="Genomic_DNA"/>
</dbReference>